<gene>
    <name evidence="1" type="ORF">DPEC_G00177830</name>
</gene>
<dbReference type="EMBL" id="CM055741">
    <property type="protein sequence ID" value="KAJ8002238.1"/>
    <property type="molecule type" value="Genomic_DNA"/>
</dbReference>
<dbReference type="Proteomes" id="UP001157502">
    <property type="component" value="Chromosome 14"/>
</dbReference>
<sequence>MSEVYELSPMATVGPMGLPGRRSQELLWMLWATDLTIQRSSRWDEDVSLGHAGWLCCDWFSRGNGREVHTTAMEDGARGCTGGDNLFLGVASKPGVRSTYGCSVP</sequence>
<protein>
    <submittedName>
        <fullName evidence="1">Uncharacterized protein</fullName>
    </submittedName>
</protein>
<evidence type="ECO:0000313" key="1">
    <source>
        <dbReference type="EMBL" id="KAJ8002238.1"/>
    </source>
</evidence>
<reference evidence="1" key="1">
    <citation type="submission" date="2021-05" db="EMBL/GenBank/DDBJ databases">
        <authorList>
            <person name="Pan Q."/>
            <person name="Jouanno E."/>
            <person name="Zahm M."/>
            <person name="Klopp C."/>
            <person name="Cabau C."/>
            <person name="Louis A."/>
            <person name="Berthelot C."/>
            <person name="Parey E."/>
            <person name="Roest Crollius H."/>
            <person name="Montfort J."/>
            <person name="Robinson-Rechavi M."/>
            <person name="Bouchez O."/>
            <person name="Lampietro C."/>
            <person name="Lopez Roques C."/>
            <person name="Donnadieu C."/>
            <person name="Postlethwait J."/>
            <person name="Bobe J."/>
            <person name="Dillon D."/>
            <person name="Chandos A."/>
            <person name="von Hippel F."/>
            <person name="Guiguen Y."/>
        </authorList>
    </citation>
    <scope>NUCLEOTIDE SEQUENCE</scope>
    <source>
        <strain evidence="1">YG-Jan2019</strain>
    </source>
</reference>
<name>A0ACC2GF83_DALPE</name>
<keyword evidence="2" id="KW-1185">Reference proteome</keyword>
<organism evidence="1 2">
    <name type="scientific">Dallia pectoralis</name>
    <name type="common">Alaska blackfish</name>
    <dbReference type="NCBI Taxonomy" id="75939"/>
    <lineage>
        <taxon>Eukaryota</taxon>
        <taxon>Metazoa</taxon>
        <taxon>Chordata</taxon>
        <taxon>Craniata</taxon>
        <taxon>Vertebrata</taxon>
        <taxon>Euteleostomi</taxon>
        <taxon>Actinopterygii</taxon>
        <taxon>Neopterygii</taxon>
        <taxon>Teleostei</taxon>
        <taxon>Protacanthopterygii</taxon>
        <taxon>Esociformes</taxon>
        <taxon>Umbridae</taxon>
        <taxon>Dallia</taxon>
    </lineage>
</organism>
<comment type="caution">
    <text evidence="1">The sequence shown here is derived from an EMBL/GenBank/DDBJ whole genome shotgun (WGS) entry which is preliminary data.</text>
</comment>
<proteinExistence type="predicted"/>
<accession>A0ACC2GF83</accession>
<evidence type="ECO:0000313" key="2">
    <source>
        <dbReference type="Proteomes" id="UP001157502"/>
    </source>
</evidence>